<gene>
    <name evidence="2" type="ORF">M23134_01302</name>
</gene>
<feature type="signal peptide" evidence="1">
    <location>
        <begin position="1"/>
        <end position="42"/>
    </location>
</feature>
<dbReference type="AlphaFoldDB" id="A2A0P1"/>
<reference evidence="2 3" key="1">
    <citation type="submission" date="2007-01" db="EMBL/GenBank/DDBJ databases">
        <authorList>
            <person name="Haygood M."/>
            <person name="Podell S."/>
            <person name="Anderson C."/>
            <person name="Hopkinson B."/>
            <person name="Roe K."/>
            <person name="Barbeau K."/>
            <person name="Gaasterland T."/>
            <person name="Ferriera S."/>
            <person name="Johnson J."/>
            <person name="Kravitz S."/>
            <person name="Beeson K."/>
            <person name="Sutton G."/>
            <person name="Rogers Y.-H."/>
            <person name="Friedman R."/>
            <person name="Frazier M."/>
            <person name="Venter J.C."/>
        </authorList>
    </citation>
    <scope>NUCLEOTIDE SEQUENCE [LARGE SCALE GENOMIC DNA]</scope>
    <source>
        <strain evidence="2 3">ATCC 23134</strain>
    </source>
</reference>
<protein>
    <submittedName>
        <fullName evidence="2">Uncharacterized protein</fullName>
    </submittedName>
</protein>
<feature type="chain" id="PRO_5002642363" evidence="1">
    <location>
        <begin position="43"/>
        <end position="226"/>
    </location>
</feature>
<accession>A2A0P1</accession>
<organism evidence="2 3">
    <name type="scientific">Microscilla marina ATCC 23134</name>
    <dbReference type="NCBI Taxonomy" id="313606"/>
    <lineage>
        <taxon>Bacteria</taxon>
        <taxon>Pseudomonadati</taxon>
        <taxon>Bacteroidota</taxon>
        <taxon>Cytophagia</taxon>
        <taxon>Cytophagales</taxon>
        <taxon>Microscillaceae</taxon>
        <taxon>Microscilla</taxon>
    </lineage>
</organism>
<evidence type="ECO:0000313" key="3">
    <source>
        <dbReference type="Proteomes" id="UP000004095"/>
    </source>
</evidence>
<keyword evidence="3" id="KW-1185">Reference proteome</keyword>
<name>A2A0P1_MICM2</name>
<dbReference type="OrthoDB" id="972285at2"/>
<proteinExistence type="predicted"/>
<dbReference type="EMBL" id="AAWS01000126">
    <property type="protein sequence ID" value="EAY23799.1"/>
    <property type="molecule type" value="Genomic_DNA"/>
</dbReference>
<evidence type="ECO:0000313" key="2">
    <source>
        <dbReference type="EMBL" id="EAY23799.1"/>
    </source>
</evidence>
<dbReference type="RefSeq" id="WP_002706354.1">
    <property type="nucleotide sequence ID" value="NZ_AAWS01000126.1"/>
</dbReference>
<dbReference type="Proteomes" id="UP000004095">
    <property type="component" value="Unassembled WGS sequence"/>
</dbReference>
<comment type="caution">
    <text evidence="2">The sequence shown here is derived from an EMBL/GenBank/DDBJ whole genome shotgun (WGS) entry which is preliminary data.</text>
</comment>
<sequence>MEKMKRQQPLTTASPDSPGALKKAFACLLWLSILLSSFVVQAQTITWTGATSSDWNTPTNWDTGVVPGASDQVIIPEVTNSPRLDQDRQVGTLNMTDNSSLDLSNFTFTVNERLESRRAVIANGTLKAFKYCSFAWATINAELEASVSYFHTGESTFQKAVKVTYKIYAGLSNGFSVPTSVFEAVTEFIQERGDNWGLNVTGGTFKEKLILTNSSTAIFIVVVLAY</sequence>
<keyword evidence="1" id="KW-0732">Signal</keyword>
<evidence type="ECO:0000256" key="1">
    <source>
        <dbReference type="SAM" id="SignalP"/>
    </source>
</evidence>